<evidence type="ECO:0000256" key="1">
    <source>
        <dbReference type="SAM" id="Phobius"/>
    </source>
</evidence>
<reference evidence="2 3" key="1">
    <citation type="submission" date="2022-04" db="EMBL/GenBank/DDBJ databases">
        <title>Genome sequence of soybean root-associated Caulobacter segnis RL271.</title>
        <authorList>
            <person name="Longley R."/>
            <person name="Bonito G."/>
            <person name="Trigodet F."/>
            <person name="Crosson S."/>
            <person name="Fiebig A."/>
        </authorList>
    </citation>
    <scope>NUCLEOTIDE SEQUENCE [LARGE SCALE GENOMIC DNA]</scope>
    <source>
        <strain evidence="2 3">RL271</strain>
    </source>
</reference>
<keyword evidence="3" id="KW-1185">Reference proteome</keyword>
<keyword evidence="1" id="KW-0812">Transmembrane</keyword>
<keyword evidence="1" id="KW-0472">Membrane</keyword>
<evidence type="ECO:0000313" key="3">
    <source>
        <dbReference type="Proteomes" id="UP001057520"/>
    </source>
</evidence>
<accession>A0ABY4ZWR6</accession>
<organism evidence="2 3">
    <name type="scientific">Caulobacter segnis</name>
    <dbReference type="NCBI Taxonomy" id="88688"/>
    <lineage>
        <taxon>Bacteria</taxon>
        <taxon>Pseudomonadati</taxon>
        <taxon>Pseudomonadota</taxon>
        <taxon>Alphaproteobacteria</taxon>
        <taxon>Caulobacterales</taxon>
        <taxon>Caulobacteraceae</taxon>
        <taxon>Caulobacter</taxon>
    </lineage>
</organism>
<dbReference type="EMBL" id="CP096040">
    <property type="protein sequence ID" value="USQ97277.1"/>
    <property type="molecule type" value="Genomic_DNA"/>
</dbReference>
<protein>
    <submittedName>
        <fullName evidence="2">Uncharacterized protein</fullName>
    </submittedName>
</protein>
<feature type="transmembrane region" description="Helical" evidence="1">
    <location>
        <begin position="21"/>
        <end position="47"/>
    </location>
</feature>
<evidence type="ECO:0000313" key="2">
    <source>
        <dbReference type="EMBL" id="USQ97277.1"/>
    </source>
</evidence>
<keyword evidence="1" id="KW-1133">Transmembrane helix</keyword>
<dbReference type="Proteomes" id="UP001057520">
    <property type="component" value="Chromosome"/>
</dbReference>
<name>A0ABY4ZWR6_9CAUL</name>
<gene>
    <name evidence="2" type="ORF">MZV50_06960</name>
</gene>
<sequence length="74" mass="8182">MRDFDFDLDRIRIRRQIAFMHRLAVAWIAVCATGVLAVIAILIFAAFKASTASPEEMAAKAGRVAAAFEKARDQ</sequence>
<proteinExistence type="predicted"/>